<gene>
    <name evidence="3" type="ORF">OP10G_3383</name>
</gene>
<keyword evidence="4" id="KW-1185">Reference proteome</keyword>
<feature type="region of interest" description="Disordered" evidence="1">
    <location>
        <begin position="26"/>
        <end position="164"/>
    </location>
</feature>
<feature type="signal peptide" evidence="2">
    <location>
        <begin position="1"/>
        <end position="22"/>
    </location>
</feature>
<dbReference type="EMBL" id="CP007139">
    <property type="protein sequence ID" value="AIE86751.1"/>
    <property type="molecule type" value="Genomic_DNA"/>
</dbReference>
<evidence type="ECO:0000256" key="1">
    <source>
        <dbReference type="SAM" id="MobiDB-lite"/>
    </source>
</evidence>
<evidence type="ECO:0000256" key="2">
    <source>
        <dbReference type="SAM" id="SignalP"/>
    </source>
</evidence>
<dbReference type="HOGENOM" id="CLU_681051_0_0_0"/>
<protein>
    <submittedName>
        <fullName evidence="3">Uncharacterized protein</fullName>
    </submittedName>
</protein>
<keyword evidence="2" id="KW-0732">Signal</keyword>
<feature type="compositionally biased region" description="Gly residues" evidence="1">
    <location>
        <begin position="86"/>
        <end position="131"/>
    </location>
</feature>
<dbReference type="RefSeq" id="WP_025229312.1">
    <property type="nucleotide sequence ID" value="NZ_CP007139.1"/>
</dbReference>
<reference evidence="3 4" key="1">
    <citation type="journal article" date="2014" name="PLoS ONE">
        <title>The first complete genome sequence of the class fimbriimonadia in the phylum armatimonadetes.</title>
        <authorList>
            <person name="Hu Z.Y."/>
            <person name="Wang Y.Z."/>
            <person name="Im W.T."/>
            <person name="Wang S.Y."/>
            <person name="Zhao G.P."/>
            <person name="Zheng H.J."/>
            <person name="Quan Z.X."/>
        </authorList>
    </citation>
    <scope>NUCLEOTIDE SEQUENCE [LARGE SCALE GENOMIC DNA]</scope>
    <source>
        <strain evidence="3">Gsoil 348</strain>
    </source>
</reference>
<sequence length="404" mass="44237">MTRSYWKIISATATLALLTALAMPQSGPIGKRGGSGGGGSSSGGGGGSRGGGSGSGGGHSSGGGSSNSGGGSSNSGGGQREDRGGSRGGSRSGGDSGGGYGGGSQGGGGPIFSGGGGGTRSGGDQGGGGIVISGDQDGGTRRRHDSRSGRVQYGTNDNAYIHGRSGPVRIDRAPVIINNGQLQRRVGQNERGVGIVRGGYRYGYYHYRRDWQDDWFCYPYYAFDPFRFDRCVTSPWYYYVSCPPYLNYSRVTIVNVYPTSNWSGDNYDWRPIDQYDRNARYEDLDYAIEDIVDVFQNGSRRSLDRLVPRRGSVNIYTEGNYSYSLGADDFYDLYQDGMENVNTVRYQIVDVQRDRNGNARVLARHEFIDPWNQRQTVWHTYYLQRERRDYVIREFGTSYYRQGW</sequence>
<accession>A0A068NTI0</accession>
<proteinExistence type="predicted"/>
<evidence type="ECO:0000313" key="4">
    <source>
        <dbReference type="Proteomes" id="UP000027982"/>
    </source>
</evidence>
<dbReference type="Proteomes" id="UP000027982">
    <property type="component" value="Chromosome"/>
</dbReference>
<dbReference type="OrthoDB" id="9913296at2"/>
<evidence type="ECO:0000313" key="3">
    <source>
        <dbReference type="EMBL" id="AIE86751.1"/>
    </source>
</evidence>
<feature type="chain" id="PRO_5001651841" evidence="2">
    <location>
        <begin position="23"/>
        <end position="404"/>
    </location>
</feature>
<dbReference type="AlphaFoldDB" id="A0A068NTI0"/>
<organism evidence="3 4">
    <name type="scientific">Fimbriimonas ginsengisoli Gsoil 348</name>
    <dbReference type="NCBI Taxonomy" id="661478"/>
    <lineage>
        <taxon>Bacteria</taxon>
        <taxon>Bacillati</taxon>
        <taxon>Armatimonadota</taxon>
        <taxon>Fimbriimonadia</taxon>
        <taxon>Fimbriimonadales</taxon>
        <taxon>Fimbriimonadaceae</taxon>
        <taxon>Fimbriimonas</taxon>
    </lineage>
</organism>
<feature type="compositionally biased region" description="Gly residues" evidence="1">
    <location>
        <begin position="30"/>
        <end position="78"/>
    </location>
</feature>
<name>A0A068NTI0_FIMGI</name>
<dbReference type="KEGG" id="fgi:OP10G_3383"/>
<dbReference type="STRING" id="661478.OP10G_3383"/>